<dbReference type="Pfam" id="PF16347">
    <property type="entry name" value="SGSH_C"/>
    <property type="match status" value="1"/>
</dbReference>
<dbReference type="InterPro" id="IPR017850">
    <property type="entry name" value="Alkaline_phosphatase_core_sf"/>
</dbReference>
<organism evidence="2">
    <name type="scientific">marine sediment metagenome</name>
    <dbReference type="NCBI Taxonomy" id="412755"/>
    <lineage>
        <taxon>unclassified sequences</taxon>
        <taxon>metagenomes</taxon>
        <taxon>ecological metagenomes</taxon>
    </lineage>
</organism>
<protein>
    <recommendedName>
        <fullName evidence="1">N-sulphoglucosamine sulphohydrolase C-terminal domain-containing protein</fullName>
    </recommendedName>
</protein>
<feature type="domain" description="N-sulphoglucosamine sulphohydrolase C-terminal" evidence="1">
    <location>
        <begin position="86"/>
        <end position="138"/>
    </location>
</feature>
<accession>X1MC63</accession>
<proteinExistence type="predicted"/>
<dbReference type="Gene3D" id="3.40.720.10">
    <property type="entry name" value="Alkaline Phosphatase, subunit A"/>
    <property type="match status" value="1"/>
</dbReference>
<evidence type="ECO:0000313" key="2">
    <source>
        <dbReference type="EMBL" id="GAI12265.1"/>
    </source>
</evidence>
<dbReference type="EMBL" id="BARV01006392">
    <property type="protein sequence ID" value="GAI12265.1"/>
    <property type="molecule type" value="Genomic_DNA"/>
</dbReference>
<gene>
    <name evidence="2" type="ORF">S06H3_13101</name>
</gene>
<dbReference type="SUPFAM" id="SSF53649">
    <property type="entry name" value="Alkaline phosphatase-like"/>
    <property type="match status" value="1"/>
</dbReference>
<dbReference type="InterPro" id="IPR032506">
    <property type="entry name" value="SGSH_C"/>
</dbReference>
<reference evidence="2" key="1">
    <citation type="journal article" date="2014" name="Front. Microbiol.">
        <title>High frequency of phylogenetically diverse reductive dehalogenase-homologous genes in deep subseafloor sedimentary metagenomes.</title>
        <authorList>
            <person name="Kawai M."/>
            <person name="Futagami T."/>
            <person name="Toyoda A."/>
            <person name="Takaki Y."/>
            <person name="Nishi S."/>
            <person name="Hori S."/>
            <person name="Arai W."/>
            <person name="Tsubouchi T."/>
            <person name="Morono Y."/>
            <person name="Uchiyama I."/>
            <person name="Ito T."/>
            <person name="Fujiyama A."/>
            <person name="Inagaki F."/>
            <person name="Takami H."/>
        </authorList>
    </citation>
    <scope>NUCLEOTIDE SEQUENCE</scope>
    <source>
        <strain evidence="2">Expedition CK06-06</strain>
    </source>
</reference>
<name>X1MC63_9ZZZZ</name>
<evidence type="ECO:0000259" key="1">
    <source>
        <dbReference type="Pfam" id="PF16347"/>
    </source>
</evidence>
<dbReference type="AlphaFoldDB" id="X1MC63"/>
<sequence length="172" mass="20336">MELIDFYATVEDFSMIKSNHTHFGRSLRQVLSGETKERREAVFCEGGRLHGEEHCMEKESDPYLRKEGEYYPRLKLQRSEGPEHTKAVMCRTRDYKYVRRLYEGDELYDLKNDPKELDNRIDDPALSGVLANLKEKLLTFYLETCDVVPHQTDKRFSKEDIIMYVNMTNPDK</sequence>
<comment type="caution">
    <text evidence="2">The sequence shown here is derived from an EMBL/GenBank/DDBJ whole genome shotgun (WGS) entry which is preliminary data.</text>
</comment>